<comment type="caution">
    <text evidence="8">The sequence shown here is derived from an EMBL/GenBank/DDBJ whole genome shotgun (WGS) entry which is preliminary data.</text>
</comment>
<keyword evidence="3" id="KW-1003">Cell membrane</keyword>
<evidence type="ECO:0000256" key="4">
    <source>
        <dbReference type="ARBA" id="ARBA00022692"/>
    </source>
</evidence>
<evidence type="ECO:0000256" key="5">
    <source>
        <dbReference type="ARBA" id="ARBA00022989"/>
    </source>
</evidence>
<sequence length="186" mass="20408">MTERQDWEQWDLPTEAWLRSERGSEGWPRSLQLEVTVRVLFPTVLVFSVYLLLAGHHAPGGGFSGGLVAGLAFVLRYVAGGSVELASAARIKPPAVIGAGLSVAVLTALVPVAFGHPVLASTHWEWHVAGFGDVKLATNLFFDIGVYLLIVGLVLDLLRSLGAGIETRDLEREQERERRRAEEERR</sequence>
<evidence type="ECO:0000259" key="7">
    <source>
        <dbReference type="Pfam" id="PF04039"/>
    </source>
</evidence>
<evidence type="ECO:0000313" key="8">
    <source>
        <dbReference type="EMBL" id="PXY19292.1"/>
    </source>
</evidence>
<reference evidence="8 9" key="1">
    <citation type="submission" date="2016-07" db="EMBL/GenBank/DDBJ databases">
        <title>Draft genome sequence of Prauserella muralis DSM 45305, isolated from a mould-covered wall in an indoor environment.</title>
        <authorList>
            <person name="Ruckert C."/>
            <person name="Albersmeier A."/>
            <person name="Jiang C.-L."/>
            <person name="Jiang Y."/>
            <person name="Kalinowski J."/>
            <person name="Schneider O."/>
            <person name="Winkler A."/>
            <person name="Zotchev S.B."/>
        </authorList>
    </citation>
    <scope>NUCLEOTIDE SEQUENCE [LARGE SCALE GENOMIC DNA]</scope>
    <source>
        <strain evidence="8 9">DSM 45305</strain>
    </source>
</reference>
<keyword evidence="9" id="KW-1185">Reference proteome</keyword>
<evidence type="ECO:0000256" key="2">
    <source>
        <dbReference type="ARBA" id="ARBA00009425"/>
    </source>
</evidence>
<feature type="domain" description="Na+/H+ antiporter MnhB subunit-related protein" evidence="7">
    <location>
        <begin position="33"/>
        <end position="155"/>
    </location>
</feature>
<evidence type="ECO:0000256" key="1">
    <source>
        <dbReference type="ARBA" id="ARBA00004651"/>
    </source>
</evidence>
<dbReference type="PANTHER" id="PTHR33932:SF4">
    <property type="entry name" value="NA(+)_H(+) ANTIPORTER SUBUNIT B"/>
    <property type="match status" value="1"/>
</dbReference>
<evidence type="ECO:0000256" key="3">
    <source>
        <dbReference type="ARBA" id="ARBA00022475"/>
    </source>
</evidence>
<keyword evidence="5" id="KW-1133">Transmembrane helix</keyword>
<dbReference type="InterPro" id="IPR007182">
    <property type="entry name" value="MnhB"/>
</dbReference>
<dbReference type="Pfam" id="PF04039">
    <property type="entry name" value="MnhB"/>
    <property type="match status" value="1"/>
</dbReference>
<name>A0A2V4AH93_9PSEU</name>
<evidence type="ECO:0000313" key="9">
    <source>
        <dbReference type="Proteomes" id="UP000249915"/>
    </source>
</evidence>
<proteinExistence type="inferred from homology"/>
<evidence type="ECO:0000256" key="6">
    <source>
        <dbReference type="ARBA" id="ARBA00023136"/>
    </source>
</evidence>
<dbReference type="Proteomes" id="UP000249915">
    <property type="component" value="Unassembled WGS sequence"/>
</dbReference>
<protein>
    <submittedName>
        <fullName evidence="8">Cation transporter</fullName>
    </submittedName>
</protein>
<organism evidence="8 9">
    <name type="scientific">Prauserella muralis</name>
    <dbReference type="NCBI Taxonomy" id="588067"/>
    <lineage>
        <taxon>Bacteria</taxon>
        <taxon>Bacillati</taxon>
        <taxon>Actinomycetota</taxon>
        <taxon>Actinomycetes</taxon>
        <taxon>Pseudonocardiales</taxon>
        <taxon>Pseudonocardiaceae</taxon>
        <taxon>Prauserella</taxon>
    </lineage>
</organism>
<comment type="similarity">
    <text evidence="2">Belongs to the CPA3 antiporters (TC 2.A.63) subunit B family.</text>
</comment>
<dbReference type="InterPro" id="IPR050622">
    <property type="entry name" value="CPA3_antiporter_subunitB"/>
</dbReference>
<keyword evidence="6" id="KW-0472">Membrane</keyword>
<dbReference type="AlphaFoldDB" id="A0A2V4AH93"/>
<dbReference type="EMBL" id="MASW01000007">
    <property type="protein sequence ID" value="PXY19292.1"/>
    <property type="molecule type" value="Genomic_DNA"/>
</dbReference>
<gene>
    <name evidence="8" type="ORF">BAY60_31455</name>
</gene>
<dbReference type="RefSeq" id="WP_112285222.1">
    <property type="nucleotide sequence ID" value="NZ_MASW01000007.1"/>
</dbReference>
<dbReference type="PANTHER" id="PTHR33932">
    <property type="entry name" value="NA(+)/H(+) ANTIPORTER SUBUNIT B"/>
    <property type="match status" value="1"/>
</dbReference>
<dbReference type="OrthoDB" id="3436314at2"/>
<accession>A0A2V4AH93</accession>
<comment type="subcellular location">
    <subcellularLocation>
        <location evidence="1">Cell membrane</location>
        <topology evidence="1">Multi-pass membrane protein</topology>
    </subcellularLocation>
</comment>
<keyword evidence="4" id="KW-0812">Transmembrane</keyword>
<dbReference type="GO" id="GO:0005886">
    <property type="term" value="C:plasma membrane"/>
    <property type="evidence" value="ECO:0007669"/>
    <property type="project" value="UniProtKB-SubCell"/>
</dbReference>